<reference evidence="1 2" key="1">
    <citation type="journal article" date="2016" name="Nat. Commun.">
        <title>Thousands of microbial genomes shed light on interconnected biogeochemical processes in an aquifer system.</title>
        <authorList>
            <person name="Anantharaman K."/>
            <person name="Brown C.T."/>
            <person name="Hug L.A."/>
            <person name="Sharon I."/>
            <person name="Castelle C.J."/>
            <person name="Probst A.J."/>
            <person name="Thomas B.C."/>
            <person name="Singh A."/>
            <person name="Wilkins M.J."/>
            <person name="Karaoz U."/>
            <person name="Brodie E.L."/>
            <person name="Williams K.H."/>
            <person name="Hubbard S.S."/>
            <person name="Banfield J.F."/>
        </authorList>
    </citation>
    <scope>NUCLEOTIDE SEQUENCE [LARGE SCALE GENOMIC DNA]</scope>
</reference>
<comment type="caution">
    <text evidence="1">The sequence shown here is derived from an EMBL/GenBank/DDBJ whole genome shotgun (WGS) entry which is preliminary data.</text>
</comment>
<protein>
    <submittedName>
        <fullName evidence="1">Uncharacterized protein</fullName>
    </submittedName>
</protein>
<organism evidence="1 2">
    <name type="scientific">Candidatus Curtissbacteria bacterium RIFCSPHIGHO2_12_FULL_38_9b</name>
    <dbReference type="NCBI Taxonomy" id="1797720"/>
    <lineage>
        <taxon>Bacteria</taxon>
        <taxon>Candidatus Curtissiibacteriota</taxon>
    </lineage>
</organism>
<name>A0A1F5GUT5_9BACT</name>
<evidence type="ECO:0000313" key="2">
    <source>
        <dbReference type="Proteomes" id="UP000176666"/>
    </source>
</evidence>
<dbReference type="EMBL" id="MFBJ01000051">
    <property type="protein sequence ID" value="OGD95599.1"/>
    <property type="molecule type" value="Genomic_DNA"/>
</dbReference>
<gene>
    <name evidence="1" type="ORF">A3F02_02450</name>
</gene>
<accession>A0A1F5GUT5</accession>
<dbReference type="AlphaFoldDB" id="A0A1F5GUT5"/>
<sequence length="227" mass="25977">MERESHTTPLRGEIEDFLRVERKAYPEAGEKAHQFAQRIAQSETTGDHISDYIFHHFLTGLAIDTEQWEKYSSTDPGFVSLPDLSGILDKLQKDESSLREIEGKLDGHVGEEIFVHGRAFGRIRRWVYKLGVVQSSQLQFNIDEKGYSRLAIATGRHVCQQQNDTPKLVAYDIPVYPRPRLDDYVIHHGYVVGTEAVADIRQDSWYGRYYPEMAALLQRSLASKAHS</sequence>
<proteinExistence type="predicted"/>
<evidence type="ECO:0000313" key="1">
    <source>
        <dbReference type="EMBL" id="OGD95599.1"/>
    </source>
</evidence>
<dbReference type="Proteomes" id="UP000176666">
    <property type="component" value="Unassembled WGS sequence"/>
</dbReference>